<dbReference type="AlphaFoldDB" id="A0A1T0CWN9"/>
<evidence type="ECO:0000256" key="1">
    <source>
        <dbReference type="SAM" id="MobiDB-lite"/>
    </source>
</evidence>
<dbReference type="EMBL" id="MUYV01000001">
    <property type="protein sequence ID" value="OOS26735.1"/>
    <property type="molecule type" value="Genomic_DNA"/>
</dbReference>
<dbReference type="PROSITE" id="PS51257">
    <property type="entry name" value="PROKAR_LIPOPROTEIN"/>
    <property type="match status" value="1"/>
</dbReference>
<organism evidence="3 4">
    <name type="scientific">Moraxella porci DSM 25326</name>
    <dbReference type="NCBI Taxonomy" id="573983"/>
    <lineage>
        <taxon>Bacteria</taxon>
        <taxon>Pseudomonadati</taxon>
        <taxon>Pseudomonadota</taxon>
        <taxon>Gammaproteobacteria</taxon>
        <taxon>Moraxellales</taxon>
        <taxon>Moraxellaceae</taxon>
        <taxon>Moraxella</taxon>
    </lineage>
</organism>
<evidence type="ECO:0000256" key="2">
    <source>
        <dbReference type="SAM" id="SignalP"/>
    </source>
</evidence>
<feature type="compositionally biased region" description="Basic and acidic residues" evidence="1">
    <location>
        <begin position="652"/>
        <end position="666"/>
    </location>
</feature>
<gene>
    <name evidence="3" type="ORF">B0681_02410</name>
</gene>
<feature type="region of interest" description="Disordered" evidence="1">
    <location>
        <begin position="645"/>
        <end position="666"/>
    </location>
</feature>
<accession>A0A1T0CWN9</accession>
<feature type="compositionally biased region" description="Acidic residues" evidence="1">
    <location>
        <begin position="796"/>
        <end position="810"/>
    </location>
</feature>
<protein>
    <submittedName>
        <fullName evidence="3">Uncharacterized protein</fullName>
    </submittedName>
</protein>
<proteinExistence type="predicted"/>
<feature type="signal peptide" evidence="2">
    <location>
        <begin position="1"/>
        <end position="30"/>
    </location>
</feature>
<feature type="region of interest" description="Disordered" evidence="1">
    <location>
        <begin position="791"/>
        <end position="810"/>
    </location>
</feature>
<dbReference type="Proteomes" id="UP000190683">
    <property type="component" value="Unassembled WGS sequence"/>
</dbReference>
<comment type="caution">
    <text evidence="3">The sequence shown here is derived from an EMBL/GenBank/DDBJ whole genome shotgun (WGS) entry which is preliminary data.</text>
</comment>
<reference evidence="3 4" key="1">
    <citation type="submission" date="2017-02" db="EMBL/GenBank/DDBJ databases">
        <title>Draft genome sequence of Moraxella porci CCUG 54912T type strain.</title>
        <authorList>
            <person name="Salva-Serra F."/>
            <person name="Engstrom-Jakobsson H."/>
            <person name="Thorell K."/>
            <person name="Jaen-Luchoro D."/>
            <person name="Gonzales-Siles L."/>
            <person name="Karlsson R."/>
            <person name="Yazdan S."/>
            <person name="Boulund F."/>
            <person name="Johnning A."/>
            <person name="Engstrand L."/>
            <person name="Kristiansson E."/>
            <person name="Moore E."/>
        </authorList>
    </citation>
    <scope>NUCLEOTIDE SEQUENCE [LARGE SCALE GENOMIC DNA]</scope>
    <source>
        <strain evidence="3 4">CCUG 54912</strain>
    </source>
</reference>
<dbReference type="STRING" id="573983.B0681_02410"/>
<keyword evidence="4" id="KW-1185">Reference proteome</keyword>
<sequence>MKQRTPHRHATHRTLIKAGCLTLAAMILQACQSGGSAQYPLVEPTKPSAMLFSDNPNTPSSTAKTALVAAMQAHLASERYVLSTYQYRALPHVTADSIDAGSDSLWSTAIKTSEFKSNRDNATYQSDAYRTTESYLAEDGSLPYLRYDDEIAGITPDHALSREVAMDEPYQAHKEAIASEFFTLRSCLSAASLNLDQIINDNPTATVNSTSVKSELNTMDGCIQKANQALTDLQSDAQSYQIGDITSIRQCAQTFSRDLRGVLAANRQNKTLSGEAYEVYDMAWQKYKSCNEPFVKYYFYFEPYEQILFSHNKTQLDTHLAIMQCINTENQAYQRLSNDGKTLSNDPLSHLEAYYQSAYCQAKAVNEHYPLESDIELPTNKREAEDLIMQLTYVMYEDAEGDDSAKMSVFKDWFDAYKQMKSSDQPDQSHDDQHAHDSLPLPEGMGGIYANMLSSMLDHIKKTPEQLTAKNLYQYDNTVITILSHHQPSVRQMNSVLALDYRSATAEQSVQLPMQMNFSQSHITLDAAAAKPIIALAAPKYLPTDALNNDLIRFGLPKSLQGLIPMSVVYDAITRAHVAGFRHMDAERFTPVAANQDAYARQIGAAQVIKFSPSTQDAGKIVGIMLKSLATDLKAYVDAHPELYADSEEDDQNKPDGHKSTAKHSERINPAKIKAAIDDWVLINQGHQTDDVGSVLSLIQAIQPINSASHFYYYLDGRGKLIGMQFVQSADQQMQNTRTEVAAQIRFSAKPIAHAYSDKLQQNFDAADAIDGTAWLGQIREDMKLKTLAQAAREDYQDDQSDDTTDSSSH</sequence>
<feature type="compositionally biased region" description="Basic and acidic residues" evidence="1">
    <location>
        <begin position="427"/>
        <end position="437"/>
    </location>
</feature>
<dbReference type="RefSeq" id="WP_078317130.1">
    <property type="nucleotide sequence ID" value="NZ_MUYV01000001.1"/>
</dbReference>
<feature type="region of interest" description="Disordered" evidence="1">
    <location>
        <begin position="421"/>
        <end position="441"/>
    </location>
</feature>
<keyword evidence="2" id="KW-0732">Signal</keyword>
<evidence type="ECO:0000313" key="3">
    <source>
        <dbReference type="EMBL" id="OOS26735.1"/>
    </source>
</evidence>
<name>A0A1T0CWN9_9GAMM</name>
<feature type="chain" id="PRO_5012797788" evidence="2">
    <location>
        <begin position="31"/>
        <end position="810"/>
    </location>
</feature>
<evidence type="ECO:0000313" key="4">
    <source>
        <dbReference type="Proteomes" id="UP000190683"/>
    </source>
</evidence>